<dbReference type="CDD" id="cd06261">
    <property type="entry name" value="TM_PBP2"/>
    <property type="match status" value="1"/>
</dbReference>
<dbReference type="Pfam" id="PF00528">
    <property type="entry name" value="BPD_transp_1"/>
    <property type="match status" value="1"/>
</dbReference>
<evidence type="ECO:0000256" key="2">
    <source>
        <dbReference type="ARBA" id="ARBA00022448"/>
    </source>
</evidence>
<feature type="transmembrane region" description="Helical" evidence="7">
    <location>
        <begin position="60"/>
        <end position="81"/>
    </location>
</feature>
<evidence type="ECO:0000256" key="7">
    <source>
        <dbReference type="RuleBase" id="RU363032"/>
    </source>
</evidence>
<dbReference type="EMBL" id="VDFR01000045">
    <property type="protein sequence ID" value="TNC47441.1"/>
    <property type="molecule type" value="Genomic_DNA"/>
</dbReference>
<name>A0A5C4MN38_9ACTN</name>
<evidence type="ECO:0000256" key="3">
    <source>
        <dbReference type="ARBA" id="ARBA00022475"/>
    </source>
</evidence>
<organism evidence="10 12">
    <name type="scientific">Mumia zhuanghuii</name>
    <dbReference type="NCBI Taxonomy" id="2585211"/>
    <lineage>
        <taxon>Bacteria</taxon>
        <taxon>Bacillati</taxon>
        <taxon>Actinomycetota</taxon>
        <taxon>Actinomycetes</taxon>
        <taxon>Propionibacteriales</taxon>
        <taxon>Nocardioidaceae</taxon>
        <taxon>Mumia</taxon>
    </lineage>
</organism>
<gene>
    <name evidence="11" type="ORF">FHE65_09760</name>
    <name evidence="10" type="ORF">FHE65_15035</name>
</gene>
<evidence type="ECO:0000313" key="10">
    <source>
        <dbReference type="EMBL" id="TNC45251.1"/>
    </source>
</evidence>
<comment type="subcellular location">
    <subcellularLocation>
        <location evidence="1 7">Cell membrane</location>
        <topology evidence="1 7">Multi-pass membrane protein</topology>
    </subcellularLocation>
</comment>
<feature type="compositionally biased region" description="Low complexity" evidence="8">
    <location>
        <begin position="1"/>
        <end position="13"/>
    </location>
</feature>
<evidence type="ECO:0000256" key="8">
    <source>
        <dbReference type="SAM" id="MobiDB-lite"/>
    </source>
</evidence>
<evidence type="ECO:0000313" key="11">
    <source>
        <dbReference type="EMBL" id="TNC47441.1"/>
    </source>
</evidence>
<comment type="caution">
    <text evidence="10">The sequence shown here is derived from an EMBL/GenBank/DDBJ whole genome shotgun (WGS) entry which is preliminary data.</text>
</comment>
<feature type="transmembrane region" description="Helical" evidence="7">
    <location>
        <begin position="243"/>
        <end position="261"/>
    </location>
</feature>
<dbReference type="PROSITE" id="PS50928">
    <property type="entry name" value="ABC_TM1"/>
    <property type="match status" value="1"/>
</dbReference>
<protein>
    <submittedName>
        <fullName evidence="10">ABC transporter permease</fullName>
    </submittedName>
</protein>
<keyword evidence="3" id="KW-1003">Cell membrane</keyword>
<dbReference type="Gene3D" id="1.10.3720.10">
    <property type="entry name" value="MetI-like"/>
    <property type="match status" value="1"/>
</dbReference>
<evidence type="ECO:0000256" key="4">
    <source>
        <dbReference type="ARBA" id="ARBA00022692"/>
    </source>
</evidence>
<dbReference type="InterPro" id="IPR035906">
    <property type="entry name" value="MetI-like_sf"/>
</dbReference>
<dbReference type="Proteomes" id="UP000306740">
    <property type="component" value="Unassembled WGS sequence"/>
</dbReference>
<dbReference type="GO" id="GO:0005886">
    <property type="term" value="C:plasma membrane"/>
    <property type="evidence" value="ECO:0007669"/>
    <property type="project" value="UniProtKB-SubCell"/>
</dbReference>
<dbReference type="InterPro" id="IPR000515">
    <property type="entry name" value="MetI-like"/>
</dbReference>
<feature type="transmembrane region" description="Helical" evidence="7">
    <location>
        <begin position="26"/>
        <end position="48"/>
    </location>
</feature>
<dbReference type="OrthoDB" id="5458199at2"/>
<evidence type="ECO:0000256" key="5">
    <source>
        <dbReference type="ARBA" id="ARBA00022989"/>
    </source>
</evidence>
<dbReference type="SUPFAM" id="SSF161098">
    <property type="entry name" value="MetI-like"/>
    <property type="match status" value="1"/>
</dbReference>
<dbReference type="PANTHER" id="PTHR30151">
    <property type="entry name" value="ALKANE SULFONATE ABC TRANSPORTER-RELATED, MEMBRANE SUBUNIT"/>
    <property type="match status" value="1"/>
</dbReference>
<accession>A0A5C4MN38</accession>
<dbReference type="RefSeq" id="WP_139105771.1">
    <property type="nucleotide sequence ID" value="NZ_VDFR01000045.1"/>
</dbReference>
<keyword evidence="4 7" id="KW-0812">Transmembrane</keyword>
<dbReference type="PANTHER" id="PTHR30151:SF0">
    <property type="entry name" value="ABC TRANSPORTER PERMEASE PROTEIN MJ0413-RELATED"/>
    <property type="match status" value="1"/>
</dbReference>
<feature type="domain" description="ABC transmembrane type-1" evidence="9">
    <location>
        <begin position="81"/>
        <end position="265"/>
    </location>
</feature>
<evidence type="ECO:0000256" key="6">
    <source>
        <dbReference type="ARBA" id="ARBA00023136"/>
    </source>
</evidence>
<evidence type="ECO:0000313" key="12">
    <source>
        <dbReference type="Proteomes" id="UP000306740"/>
    </source>
</evidence>
<feature type="transmembrane region" description="Helical" evidence="7">
    <location>
        <begin position="129"/>
        <end position="155"/>
    </location>
</feature>
<comment type="similarity">
    <text evidence="7">Belongs to the binding-protein-dependent transport system permease family.</text>
</comment>
<evidence type="ECO:0000259" key="9">
    <source>
        <dbReference type="PROSITE" id="PS50928"/>
    </source>
</evidence>
<keyword evidence="6 7" id="KW-0472">Membrane</keyword>
<dbReference type="AlphaFoldDB" id="A0A5C4MN38"/>
<feature type="region of interest" description="Disordered" evidence="8">
    <location>
        <begin position="1"/>
        <end position="25"/>
    </location>
</feature>
<keyword evidence="2 7" id="KW-0813">Transport</keyword>
<reference evidence="10 12" key="1">
    <citation type="submission" date="2019-05" db="EMBL/GenBank/DDBJ databases">
        <title>Mumia sp. nov., isolated from the intestinal contents of plateau pika (Ochotona curzoniae) in the Qinghai-Tibet plateau of China.</title>
        <authorList>
            <person name="Tian Z."/>
        </authorList>
    </citation>
    <scope>NUCLEOTIDE SEQUENCE [LARGE SCALE GENOMIC DNA]</scope>
    <source>
        <strain evidence="12">527</strain>
        <strain evidence="10">Z527</strain>
    </source>
</reference>
<feature type="transmembrane region" description="Helical" evidence="7">
    <location>
        <begin position="87"/>
        <end position="108"/>
    </location>
</feature>
<evidence type="ECO:0000256" key="1">
    <source>
        <dbReference type="ARBA" id="ARBA00004651"/>
    </source>
</evidence>
<sequence length="281" mass="29376">MTPTSSAPPSTGTVPPPGSSRRRGTAVPSGLLGVAGIAGFLVTWELVVRSGLVEPQYLPAASTVLAELASIATTATFWEAVGWTLRTWAIGLAVSGAAAIVLGLVIGGSRFLRRATHSTVEFLRPIPSVALIPLAVLLYGTSMQATLLLVVYAAFWQVLIQILYGVRDVDPVADDTARSYGLGWTARVRYLVWPSALPYVMTGVRLGAAVALILTITGELVIGGGGVGTQIALAQSGGAVPEMYALVVTTGLIGVAINLLVRAVERRALRWHVSVRREAVA</sequence>
<keyword evidence="5 7" id="KW-1133">Transmembrane helix</keyword>
<proteinExistence type="inferred from homology"/>
<dbReference type="GO" id="GO:0055085">
    <property type="term" value="P:transmembrane transport"/>
    <property type="evidence" value="ECO:0007669"/>
    <property type="project" value="InterPro"/>
</dbReference>
<dbReference type="EMBL" id="VDFR01000068">
    <property type="protein sequence ID" value="TNC45251.1"/>
    <property type="molecule type" value="Genomic_DNA"/>
</dbReference>